<protein>
    <submittedName>
        <fullName evidence="5">GMC oxidoreductase</fullName>
    </submittedName>
</protein>
<feature type="domain" description="Glucose-methanol-choline oxidoreductase N-terminal" evidence="4">
    <location>
        <begin position="269"/>
        <end position="283"/>
    </location>
</feature>
<feature type="active site" description="Proton acceptor" evidence="2">
    <location>
        <position position="575"/>
    </location>
</feature>
<comment type="similarity">
    <text evidence="1">Belongs to the GMC oxidoreductase family.</text>
</comment>
<proteinExistence type="inferred from homology"/>
<dbReference type="GO" id="GO:0044550">
    <property type="term" value="P:secondary metabolite biosynthetic process"/>
    <property type="evidence" value="ECO:0007669"/>
    <property type="project" value="TreeGrafter"/>
</dbReference>
<evidence type="ECO:0000256" key="3">
    <source>
        <dbReference type="PIRSR" id="PIRSR000137-2"/>
    </source>
</evidence>
<dbReference type="Pfam" id="PF05199">
    <property type="entry name" value="GMC_oxred_C"/>
    <property type="match status" value="1"/>
</dbReference>
<comment type="cofactor">
    <cofactor evidence="3">
        <name>FAD</name>
        <dbReference type="ChEBI" id="CHEBI:57692"/>
    </cofactor>
</comment>
<dbReference type="GO" id="GO:0050660">
    <property type="term" value="F:flavin adenine dinucleotide binding"/>
    <property type="evidence" value="ECO:0007669"/>
    <property type="project" value="InterPro"/>
</dbReference>
<dbReference type="SUPFAM" id="SSF51905">
    <property type="entry name" value="FAD/NAD(P)-binding domain"/>
    <property type="match status" value="1"/>
</dbReference>
<gene>
    <name evidence="5" type="ORF">GTA08_BOTSDO03888</name>
</gene>
<keyword evidence="6" id="KW-1185">Reference proteome</keyword>
<feature type="active site" description="Proton donor" evidence="2">
    <location>
        <position position="532"/>
    </location>
</feature>
<dbReference type="OrthoDB" id="269227at2759"/>
<keyword evidence="3" id="KW-0285">Flavoprotein</keyword>
<organism evidence="5 6">
    <name type="scientific">Botryosphaeria dothidea</name>
    <dbReference type="NCBI Taxonomy" id="55169"/>
    <lineage>
        <taxon>Eukaryota</taxon>
        <taxon>Fungi</taxon>
        <taxon>Dikarya</taxon>
        <taxon>Ascomycota</taxon>
        <taxon>Pezizomycotina</taxon>
        <taxon>Dothideomycetes</taxon>
        <taxon>Dothideomycetes incertae sedis</taxon>
        <taxon>Botryosphaeriales</taxon>
        <taxon>Botryosphaeriaceae</taxon>
        <taxon>Botryosphaeria</taxon>
    </lineage>
</organism>
<keyword evidence="3" id="KW-0274">FAD</keyword>
<dbReference type="InterPro" id="IPR000172">
    <property type="entry name" value="GMC_OxRdtase_N"/>
</dbReference>
<dbReference type="PANTHER" id="PTHR11552:SF115">
    <property type="entry name" value="DEHYDROGENASE XPTC-RELATED"/>
    <property type="match status" value="1"/>
</dbReference>
<dbReference type="Proteomes" id="UP000572817">
    <property type="component" value="Unassembled WGS sequence"/>
</dbReference>
<evidence type="ECO:0000313" key="5">
    <source>
        <dbReference type="EMBL" id="KAF4308515.1"/>
    </source>
</evidence>
<feature type="binding site" evidence="3">
    <location>
        <position position="232"/>
    </location>
    <ligand>
        <name>FAD</name>
        <dbReference type="ChEBI" id="CHEBI:57692"/>
    </ligand>
</feature>
<comment type="caution">
    <text evidence="5">The sequence shown here is derived from an EMBL/GenBank/DDBJ whole genome shotgun (WGS) entry which is preliminary data.</text>
</comment>
<sequence length="605" mass="64434">MRLQLLALSAATVHAKLGRFARVVGQDVALLHSYDFIIVGGGTGGLTVADRLTEDPSVSVLVIEYGPWDQQENEVLIPGLTNASGSLPYWFPDLMTVPQPGLNNNTFNLSVACVIGGGSTVNGMSENFTPADLGFAAEWNISWDFSVHASGGPIQASYPQYQFPATVGFLEGFSELGIPTPKDPNAGTKYGLFWVPSSIDPKTRTRSYARSAHYDRFIPTRPNYHVLPMHAVKKLLAEDQQVIGVEYVSRETESITTVRGNKEVIIAAGAIHSPQILQLSGIGPKYLLENLGVNTVVDLPGVGYNLQDHPYGITLWNFSNPLRPTYIDRYTNETLASENLAEYFSFCTGPYTVGGGNTFAFLPLPLITTPNITAAILSLAENTTPQDVYPFQNTPPSVLAGWAAQHAAVLPLYTSQSTGVTEIGFNTGPAIPVVLVKPLSRGVVAAAKQINNTSPLPAPPIIDYGAFLAPSDLQVVIEGVRLARDLVQTEAGRAAFGADTVEVLPAPGSDGTESDEELAALLRAQAQAQNNHPVGTCAMMPRELGGVVGPDLRVYGMEGLSVVDASVMPLVPAAHTAATVYAVAEKAADIIKKRHGITVGVFESS</sequence>
<dbReference type="Gene3D" id="3.30.410.40">
    <property type="match status" value="1"/>
</dbReference>
<dbReference type="PANTHER" id="PTHR11552">
    <property type="entry name" value="GLUCOSE-METHANOL-CHOLINE GMC OXIDOREDUCTASE"/>
    <property type="match status" value="1"/>
</dbReference>
<dbReference type="Gene3D" id="3.50.50.60">
    <property type="entry name" value="FAD/NAD(P)-binding domain"/>
    <property type="match status" value="1"/>
</dbReference>
<reference evidence="5" key="1">
    <citation type="submission" date="2020-04" db="EMBL/GenBank/DDBJ databases">
        <title>Genome Assembly and Annotation of Botryosphaeria dothidea sdau 11-99, a Latent Pathogen of Apple Fruit Ring Rot in China.</title>
        <authorList>
            <person name="Yu C."/>
            <person name="Diao Y."/>
            <person name="Lu Q."/>
            <person name="Zhao J."/>
            <person name="Cui S."/>
            <person name="Peng C."/>
            <person name="He B."/>
            <person name="Liu H."/>
        </authorList>
    </citation>
    <scope>NUCLEOTIDE SEQUENCE [LARGE SCALE GENOMIC DNA]</scope>
    <source>
        <strain evidence="5">Sdau11-99</strain>
    </source>
</reference>
<dbReference type="GO" id="GO:0016614">
    <property type="term" value="F:oxidoreductase activity, acting on CH-OH group of donors"/>
    <property type="evidence" value="ECO:0007669"/>
    <property type="project" value="InterPro"/>
</dbReference>
<evidence type="ECO:0000256" key="2">
    <source>
        <dbReference type="PIRSR" id="PIRSR000137-1"/>
    </source>
</evidence>
<dbReference type="AlphaFoldDB" id="A0A8H4N4A8"/>
<dbReference type="PROSITE" id="PS00624">
    <property type="entry name" value="GMC_OXRED_2"/>
    <property type="match status" value="1"/>
</dbReference>
<dbReference type="EMBL" id="WWBZ02000022">
    <property type="protein sequence ID" value="KAF4308515.1"/>
    <property type="molecule type" value="Genomic_DNA"/>
</dbReference>
<evidence type="ECO:0000259" key="4">
    <source>
        <dbReference type="PROSITE" id="PS00624"/>
    </source>
</evidence>
<feature type="binding site" evidence="3">
    <location>
        <position position="114"/>
    </location>
    <ligand>
        <name>FAD</name>
        <dbReference type="ChEBI" id="CHEBI:57692"/>
    </ligand>
</feature>
<dbReference type="SUPFAM" id="SSF54373">
    <property type="entry name" value="FAD-linked reductases, C-terminal domain"/>
    <property type="match status" value="1"/>
</dbReference>
<dbReference type="InterPro" id="IPR036188">
    <property type="entry name" value="FAD/NAD-bd_sf"/>
</dbReference>
<evidence type="ECO:0000256" key="1">
    <source>
        <dbReference type="ARBA" id="ARBA00010790"/>
    </source>
</evidence>
<name>A0A8H4N4A8_9PEZI</name>
<accession>A0A8H4N4A8</accession>
<evidence type="ECO:0000313" key="6">
    <source>
        <dbReference type="Proteomes" id="UP000572817"/>
    </source>
</evidence>
<dbReference type="Pfam" id="PF00732">
    <property type="entry name" value="GMC_oxred_N"/>
    <property type="match status" value="1"/>
</dbReference>
<dbReference type="InterPro" id="IPR007867">
    <property type="entry name" value="GMC_OxRtase_C"/>
</dbReference>
<dbReference type="InterPro" id="IPR012132">
    <property type="entry name" value="GMC_OxRdtase"/>
</dbReference>
<dbReference type="PIRSF" id="PIRSF000137">
    <property type="entry name" value="Alcohol_oxidase"/>
    <property type="match status" value="1"/>
</dbReference>